<name>A0A0R3WZ37_HYDTA</name>
<dbReference type="Proteomes" id="UP000274429">
    <property type="component" value="Unassembled WGS sequence"/>
</dbReference>
<evidence type="ECO:0000313" key="1">
    <source>
        <dbReference type="EMBL" id="VDM28200.1"/>
    </source>
</evidence>
<sequence length="108" mass="11958">MKDAGFEYRIVRTDEIPFIDKNHNFDGSTRIANSTLTATEEMLRWQRLQQLVIYTARVLGCKYLLVGDNASQLAVHCLAGIAQGRGGTVATEVVSAWISLSVLLISCR</sequence>
<dbReference type="AlphaFoldDB" id="A0A0R3WZ37"/>
<reference evidence="1 2" key="2">
    <citation type="submission" date="2018-11" db="EMBL/GenBank/DDBJ databases">
        <authorList>
            <consortium name="Pathogen Informatics"/>
        </authorList>
    </citation>
    <scope>NUCLEOTIDE SEQUENCE [LARGE SCALE GENOMIC DNA]</scope>
</reference>
<dbReference type="InterPro" id="IPR014729">
    <property type="entry name" value="Rossmann-like_a/b/a_fold"/>
</dbReference>
<evidence type="ECO:0000313" key="3">
    <source>
        <dbReference type="WBParaSite" id="TTAC_0000602701-mRNA-1"/>
    </source>
</evidence>
<protein>
    <submittedName>
        <fullName evidence="3">PGM_PMM_I domain-containing protein</fullName>
    </submittedName>
</protein>
<reference evidence="3" key="1">
    <citation type="submission" date="2017-02" db="UniProtKB">
        <authorList>
            <consortium name="WormBaseParasite"/>
        </authorList>
    </citation>
    <scope>IDENTIFICATION</scope>
</reference>
<dbReference type="OrthoDB" id="25129at2759"/>
<evidence type="ECO:0000313" key="2">
    <source>
        <dbReference type="Proteomes" id="UP000274429"/>
    </source>
</evidence>
<organism evidence="3">
    <name type="scientific">Hydatigena taeniaeformis</name>
    <name type="common">Feline tapeworm</name>
    <name type="synonym">Taenia taeniaeformis</name>
    <dbReference type="NCBI Taxonomy" id="6205"/>
    <lineage>
        <taxon>Eukaryota</taxon>
        <taxon>Metazoa</taxon>
        <taxon>Spiralia</taxon>
        <taxon>Lophotrochozoa</taxon>
        <taxon>Platyhelminthes</taxon>
        <taxon>Cestoda</taxon>
        <taxon>Eucestoda</taxon>
        <taxon>Cyclophyllidea</taxon>
        <taxon>Taeniidae</taxon>
        <taxon>Hydatigera</taxon>
    </lineage>
</organism>
<keyword evidence="2" id="KW-1185">Reference proteome</keyword>
<dbReference type="WBParaSite" id="TTAC_0000602701-mRNA-1">
    <property type="protein sequence ID" value="TTAC_0000602701-mRNA-1"/>
    <property type="gene ID" value="TTAC_0000602701"/>
</dbReference>
<accession>A0A0R3WZ37</accession>
<gene>
    <name evidence="1" type="ORF">TTAC_LOCUS6013</name>
</gene>
<proteinExistence type="predicted"/>
<dbReference type="STRING" id="6205.A0A0R3WZ37"/>
<dbReference type="EMBL" id="UYWX01010227">
    <property type="protein sequence ID" value="VDM28200.1"/>
    <property type="molecule type" value="Genomic_DNA"/>
</dbReference>
<dbReference type="Gene3D" id="3.40.50.620">
    <property type="entry name" value="HUPs"/>
    <property type="match status" value="1"/>
</dbReference>